<dbReference type="KEGG" id="saqi:AXG55_00355"/>
<dbReference type="STRING" id="1915309.AXG55_00355"/>
<dbReference type="PANTHER" id="PTHR11265:SF0">
    <property type="entry name" value="12S RRNA N4-METHYLCYTIDINE METHYLTRANSFERASE"/>
    <property type="match status" value="1"/>
</dbReference>
<keyword evidence="3 6" id="KW-0489">Methyltransferase</keyword>
<evidence type="ECO:0000313" key="7">
    <source>
        <dbReference type="EMBL" id="APJ02465.1"/>
    </source>
</evidence>
<evidence type="ECO:0000256" key="2">
    <source>
        <dbReference type="ARBA" id="ARBA00022552"/>
    </source>
</evidence>
<gene>
    <name evidence="6" type="primary">rsmH</name>
    <name evidence="7" type="ORF">AXG55_00355</name>
</gene>
<protein>
    <recommendedName>
        <fullName evidence="6">Ribosomal RNA small subunit methyltransferase H</fullName>
        <ecNumber evidence="6">2.1.1.199</ecNumber>
    </recommendedName>
    <alternativeName>
        <fullName evidence="6">16S rRNA m(4)C1402 methyltransferase</fullName>
    </alternativeName>
    <alternativeName>
        <fullName evidence="6">rRNA (cytosine-N(4)-)-methyltransferase RsmH</fullName>
    </alternativeName>
</protein>
<reference evidence="7 8" key="1">
    <citation type="submission" date="2016-10" db="EMBL/GenBank/DDBJ databases">
        <title>Silvanigrella aquatica sp. nov., isolated from a freshwater lake located in the Black Forest, Germany, description of Silvanigrellaceae fam. nov., Silvanigrellales ord. nov., reclassification of the order Bdellovibrionales in the class Oligoflexia, reclassification of the families Bacteriovoracaceae and Halobacteriovoraceae in the new order Bacteriovoracales ord. nov., and reclassification of the family Pseudobacteriovoracaceae in the order Oligoflexiales.</title>
        <authorList>
            <person name="Hahn M.W."/>
            <person name="Schmidt J."/>
            <person name="Koll U."/>
            <person name="Rohde M."/>
            <person name="Verbag S."/>
            <person name="Pitt A."/>
            <person name="Nakai R."/>
            <person name="Naganuma T."/>
            <person name="Lang E."/>
        </authorList>
    </citation>
    <scope>NUCLEOTIDE SEQUENCE [LARGE SCALE GENOMIC DNA]</scope>
    <source>
        <strain evidence="7 8">MWH-Nonnen-W8red</strain>
    </source>
</reference>
<comment type="function">
    <text evidence="6">Specifically methylates the N4 position of cytidine in position 1402 (C1402) of 16S rRNA.</text>
</comment>
<dbReference type="GO" id="GO:0005737">
    <property type="term" value="C:cytoplasm"/>
    <property type="evidence" value="ECO:0007669"/>
    <property type="project" value="UniProtKB-SubCell"/>
</dbReference>
<keyword evidence="5 6" id="KW-0949">S-adenosyl-L-methionine</keyword>
<keyword evidence="4 6" id="KW-0808">Transferase</keyword>
<keyword evidence="6" id="KW-0963">Cytoplasm</keyword>
<comment type="similarity">
    <text evidence="1 6">Belongs to the methyltransferase superfamily. RsmH family.</text>
</comment>
<dbReference type="Gene3D" id="1.10.150.170">
    <property type="entry name" value="Putative methyltransferase TM0872, insert domain"/>
    <property type="match status" value="1"/>
</dbReference>
<dbReference type="SUPFAM" id="SSF53335">
    <property type="entry name" value="S-adenosyl-L-methionine-dependent methyltransferases"/>
    <property type="match status" value="1"/>
</dbReference>
<feature type="binding site" evidence="6">
    <location>
        <position position="125"/>
    </location>
    <ligand>
        <name>S-adenosyl-L-methionine</name>
        <dbReference type="ChEBI" id="CHEBI:59789"/>
    </ligand>
</feature>
<keyword evidence="8" id="KW-1185">Reference proteome</keyword>
<feature type="binding site" evidence="6">
    <location>
        <begin position="44"/>
        <end position="46"/>
    </location>
    <ligand>
        <name>S-adenosyl-L-methionine</name>
        <dbReference type="ChEBI" id="CHEBI:59789"/>
    </ligand>
</feature>
<dbReference type="InterPro" id="IPR023397">
    <property type="entry name" value="SAM-dep_MeTrfase_MraW_recog"/>
</dbReference>
<evidence type="ECO:0000313" key="8">
    <source>
        <dbReference type="Proteomes" id="UP000184731"/>
    </source>
</evidence>
<dbReference type="EC" id="2.1.1.199" evidence="6"/>
<sequence length="354" mass="40791">MNQEFNHITVLKNETIENILSLEKLLNHNTEQKLIIVDATLGGAGHASHLVERIANDKLFPNFKLHIVGFDQDISALNFSNEKLKNLKNTYKNFTFSLFNENFKNLFDVMRTNFPGQKIHGLYADFGVSSPQLDKGTRGFSLIHDGPIDMRMDTSKEFTAKDLLETYSEEDLIRLFFEYGEEPKARKLAKAIVQDRKLKKLPLESTVELAKYIKQVLAYPNSRIHPATRAFQALRIEVNKELESIHQLLQNVPKLMALHSKVAFISFHSLEDRIVKHAMRNWQKGKNALEKQNNKKEFSIPLHMQLHLEENHNSSFGKEVPRGGITASEEECQINIRSRSARLRCFEFSKEVES</sequence>
<dbReference type="InterPro" id="IPR002903">
    <property type="entry name" value="RsmH"/>
</dbReference>
<dbReference type="AlphaFoldDB" id="A0A1L4CWZ2"/>
<evidence type="ECO:0000256" key="4">
    <source>
        <dbReference type="ARBA" id="ARBA00022679"/>
    </source>
</evidence>
<dbReference type="NCBIfam" id="TIGR00006">
    <property type="entry name" value="16S rRNA (cytosine(1402)-N(4))-methyltransferase RsmH"/>
    <property type="match status" value="1"/>
</dbReference>
<dbReference type="EMBL" id="CP017834">
    <property type="protein sequence ID" value="APJ02465.1"/>
    <property type="molecule type" value="Genomic_DNA"/>
</dbReference>
<keyword evidence="2 6" id="KW-0698">rRNA processing</keyword>
<evidence type="ECO:0000256" key="1">
    <source>
        <dbReference type="ARBA" id="ARBA00010396"/>
    </source>
</evidence>
<dbReference type="Pfam" id="PF01795">
    <property type="entry name" value="Methyltransf_5"/>
    <property type="match status" value="1"/>
</dbReference>
<dbReference type="Gene3D" id="3.40.50.150">
    <property type="entry name" value="Vaccinia Virus protein VP39"/>
    <property type="match status" value="1"/>
</dbReference>
<dbReference type="GO" id="GO:0070475">
    <property type="term" value="P:rRNA base methylation"/>
    <property type="evidence" value="ECO:0007669"/>
    <property type="project" value="UniProtKB-UniRule"/>
</dbReference>
<dbReference type="GO" id="GO:0071424">
    <property type="term" value="F:rRNA (cytosine-N4-)-methyltransferase activity"/>
    <property type="evidence" value="ECO:0007669"/>
    <property type="project" value="UniProtKB-UniRule"/>
</dbReference>
<dbReference type="PIRSF" id="PIRSF004486">
    <property type="entry name" value="MraW"/>
    <property type="match status" value="1"/>
</dbReference>
<evidence type="ECO:0000256" key="5">
    <source>
        <dbReference type="ARBA" id="ARBA00022691"/>
    </source>
</evidence>
<evidence type="ECO:0000256" key="6">
    <source>
        <dbReference type="HAMAP-Rule" id="MF_01007"/>
    </source>
</evidence>
<feature type="binding site" evidence="6">
    <location>
        <position position="132"/>
    </location>
    <ligand>
        <name>S-adenosyl-L-methionine</name>
        <dbReference type="ChEBI" id="CHEBI:59789"/>
    </ligand>
</feature>
<comment type="catalytic activity">
    <reaction evidence="6">
        <text>cytidine(1402) in 16S rRNA + S-adenosyl-L-methionine = N(4)-methylcytidine(1402) in 16S rRNA + S-adenosyl-L-homocysteine + H(+)</text>
        <dbReference type="Rhea" id="RHEA:42928"/>
        <dbReference type="Rhea" id="RHEA-COMP:10286"/>
        <dbReference type="Rhea" id="RHEA-COMP:10287"/>
        <dbReference type="ChEBI" id="CHEBI:15378"/>
        <dbReference type="ChEBI" id="CHEBI:57856"/>
        <dbReference type="ChEBI" id="CHEBI:59789"/>
        <dbReference type="ChEBI" id="CHEBI:74506"/>
        <dbReference type="ChEBI" id="CHEBI:82748"/>
        <dbReference type="EC" id="2.1.1.199"/>
    </reaction>
</comment>
<comment type="subcellular location">
    <subcellularLocation>
        <location evidence="6">Cytoplasm</location>
    </subcellularLocation>
</comment>
<dbReference type="SUPFAM" id="SSF81799">
    <property type="entry name" value="Putative methyltransferase TM0872, insert domain"/>
    <property type="match status" value="1"/>
</dbReference>
<dbReference type="InterPro" id="IPR029063">
    <property type="entry name" value="SAM-dependent_MTases_sf"/>
</dbReference>
<organism evidence="7 8">
    <name type="scientific">Silvanigrella aquatica</name>
    <dbReference type="NCBI Taxonomy" id="1915309"/>
    <lineage>
        <taxon>Bacteria</taxon>
        <taxon>Pseudomonadati</taxon>
        <taxon>Bdellovibrionota</taxon>
        <taxon>Oligoflexia</taxon>
        <taxon>Silvanigrellales</taxon>
        <taxon>Silvanigrellaceae</taxon>
        <taxon>Silvanigrella</taxon>
    </lineage>
</organism>
<dbReference type="HAMAP" id="MF_01007">
    <property type="entry name" value="16SrRNA_methyltr_H"/>
    <property type="match status" value="1"/>
</dbReference>
<feature type="binding site" evidence="6">
    <location>
        <position position="103"/>
    </location>
    <ligand>
        <name>S-adenosyl-L-methionine</name>
        <dbReference type="ChEBI" id="CHEBI:59789"/>
    </ligand>
</feature>
<proteinExistence type="inferred from homology"/>
<dbReference type="Proteomes" id="UP000184731">
    <property type="component" value="Chromosome"/>
</dbReference>
<feature type="binding site" evidence="6">
    <location>
        <position position="71"/>
    </location>
    <ligand>
        <name>S-adenosyl-L-methionine</name>
        <dbReference type="ChEBI" id="CHEBI:59789"/>
    </ligand>
</feature>
<dbReference type="RefSeq" id="WP_233231269.1">
    <property type="nucleotide sequence ID" value="NZ_CP017834.1"/>
</dbReference>
<name>A0A1L4CWZ2_9BACT</name>
<accession>A0A1L4CWZ2</accession>
<evidence type="ECO:0000256" key="3">
    <source>
        <dbReference type="ARBA" id="ARBA00022603"/>
    </source>
</evidence>
<dbReference type="PANTHER" id="PTHR11265">
    <property type="entry name" value="S-ADENOSYL-METHYLTRANSFERASE MRAW"/>
    <property type="match status" value="1"/>
</dbReference>